<dbReference type="PANTHER" id="PTHR36507">
    <property type="entry name" value="BLL1555 PROTEIN"/>
    <property type="match status" value="1"/>
</dbReference>
<proteinExistence type="predicted"/>
<protein>
    <recommendedName>
        <fullName evidence="2">EfeO-type cupredoxin-like domain-containing protein</fullName>
    </recommendedName>
</protein>
<dbReference type="InterPro" id="IPR035668">
    <property type="entry name" value="Amicyanin"/>
</dbReference>
<dbReference type="Pfam" id="PF13473">
    <property type="entry name" value="Cupredoxin_1"/>
    <property type="match status" value="1"/>
</dbReference>
<gene>
    <name evidence="3" type="ORF">DN412_32055</name>
</gene>
<name>A0A370NL47_9BURK</name>
<evidence type="ECO:0000256" key="1">
    <source>
        <dbReference type="ARBA" id="ARBA00004418"/>
    </source>
</evidence>
<sequence>MHQLPPQPAGRQRRHLLAVVLGFAWGLLCVGPSAIAAEKTARHTVVIQGAKFEPKTIGVKRGDTIVWVNKDPYPHTVTAPGVFDSHSIVAGGSWRYIAHKTGEFPYVCTLHPNMKGVLKVE</sequence>
<dbReference type="SUPFAM" id="SSF49503">
    <property type="entry name" value="Cupredoxins"/>
    <property type="match status" value="1"/>
</dbReference>
<keyword evidence="4" id="KW-1185">Reference proteome</keyword>
<dbReference type="InterPro" id="IPR028096">
    <property type="entry name" value="EfeO_Cupredoxin"/>
</dbReference>
<dbReference type="InterPro" id="IPR008972">
    <property type="entry name" value="Cupredoxin"/>
</dbReference>
<evidence type="ECO:0000259" key="2">
    <source>
        <dbReference type="Pfam" id="PF13473"/>
    </source>
</evidence>
<feature type="domain" description="EfeO-type cupredoxin-like" evidence="2">
    <location>
        <begin position="25"/>
        <end position="118"/>
    </location>
</feature>
<evidence type="ECO:0000313" key="4">
    <source>
        <dbReference type="Proteomes" id="UP000255165"/>
    </source>
</evidence>
<evidence type="ECO:0000313" key="3">
    <source>
        <dbReference type="EMBL" id="RDK06325.1"/>
    </source>
</evidence>
<dbReference type="Gene3D" id="2.60.40.420">
    <property type="entry name" value="Cupredoxins - blue copper proteins"/>
    <property type="match status" value="1"/>
</dbReference>
<dbReference type="CDD" id="cd13921">
    <property type="entry name" value="Amicyanin"/>
    <property type="match status" value="1"/>
</dbReference>
<dbReference type="InterPro" id="IPR052721">
    <property type="entry name" value="ET_Amicyanin"/>
</dbReference>
<dbReference type="Proteomes" id="UP000255165">
    <property type="component" value="Unassembled WGS sequence"/>
</dbReference>
<dbReference type="PANTHER" id="PTHR36507:SF1">
    <property type="entry name" value="BLL1555 PROTEIN"/>
    <property type="match status" value="1"/>
</dbReference>
<reference evidence="4" key="1">
    <citation type="submission" date="2018-06" db="EMBL/GenBank/DDBJ databases">
        <authorList>
            <person name="Feng T."/>
            <person name="Jeon C.O."/>
        </authorList>
    </citation>
    <scope>NUCLEOTIDE SEQUENCE [LARGE SCALE GENOMIC DNA]</scope>
    <source>
        <strain evidence="4">S23</strain>
    </source>
</reference>
<comment type="subcellular location">
    <subcellularLocation>
        <location evidence="1">Periplasm</location>
    </subcellularLocation>
</comment>
<dbReference type="EMBL" id="QKWJ01000066">
    <property type="protein sequence ID" value="RDK06325.1"/>
    <property type="molecule type" value="Genomic_DNA"/>
</dbReference>
<dbReference type="AlphaFoldDB" id="A0A370NL47"/>
<organism evidence="3 4">
    <name type="scientific">Cupriavidus lacunae</name>
    <dbReference type="NCBI Taxonomy" id="2666307"/>
    <lineage>
        <taxon>Bacteria</taxon>
        <taxon>Pseudomonadati</taxon>
        <taxon>Pseudomonadota</taxon>
        <taxon>Betaproteobacteria</taxon>
        <taxon>Burkholderiales</taxon>
        <taxon>Burkholderiaceae</taxon>
        <taxon>Cupriavidus</taxon>
    </lineage>
</organism>
<dbReference type="GO" id="GO:0042597">
    <property type="term" value="C:periplasmic space"/>
    <property type="evidence" value="ECO:0007669"/>
    <property type="project" value="UniProtKB-SubCell"/>
</dbReference>
<accession>A0A370NL47</accession>
<dbReference type="RefSeq" id="WP_115215286.1">
    <property type="nucleotide sequence ID" value="NZ_QKWJ01000066.1"/>
</dbReference>
<comment type="caution">
    <text evidence="3">The sequence shown here is derived from an EMBL/GenBank/DDBJ whole genome shotgun (WGS) entry which is preliminary data.</text>
</comment>